<keyword evidence="9" id="KW-1185">Reference proteome</keyword>
<evidence type="ECO:0000259" key="7">
    <source>
        <dbReference type="Pfam" id="PF01545"/>
    </source>
</evidence>
<keyword evidence="5 6" id="KW-0472">Membrane</keyword>
<keyword evidence="3" id="KW-0862">Zinc</keyword>
<dbReference type="InterPro" id="IPR027469">
    <property type="entry name" value="Cation_efflux_TMD_sf"/>
</dbReference>
<dbReference type="RefSeq" id="WP_126506287.1">
    <property type="nucleotide sequence ID" value="NZ_RXNV01000005.1"/>
</dbReference>
<reference evidence="8 9" key="1">
    <citation type="submission" date="2018-12" db="EMBL/GenBank/DDBJ databases">
        <authorList>
            <person name="Yu L."/>
        </authorList>
    </citation>
    <scope>NUCLEOTIDE SEQUENCE [LARGE SCALE GENOMIC DNA]</scope>
    <source>
        <strain evidence="8 9">HAW-EB5</strain>
    </source>
</reference>
<dbReference type="PANTHER" id="PTHR11562">
    <property type="entry name" value="CATION EFFLUX PROTEIN/ ZINC TRANSPORTER"/>
    <property type="match status" value="1"/>
</dbReference>
<dbReference type="Gene3D" id="1.20.1510.10">
    <property type="entry name" value="Cation efflux protein transmembrane domain"/>
    <property type="match status" value="1"/>
</dbReference>
<proteinExistence type="predicted"/>
<comment type="caution">
    <text evidence="8">The sequence shown here is derived from an EMBL/GenBank/DDBJ whole genome shotgun (WGS) entry which is preliminary data.</text>
</comment>
<feature type="transmembrane region" description="Helical" evidence="6">
    <location>
        <begin position="117"/>
        <end position="138"/>
    </location>
</feature>
<evidence type="ECO:0000256" key="3">
    <source>
        <dbReference type="ARBA" id="ARBA00022906"/>
    </source>
</evidence>
<evidence type="ECO:0000313" key="9">
    <source>
        <dbReference type="Proteomes" id="UP000282060"/>
    </source>
</evidence>
<dbReference type="NCBIfam" id="TIGR01297">
    <property type="entry name" value="CDF"/>
    <property type="match status" value="1"/>
</dbReference>
<dbReference type="AlphaFoldDB" id="A0A3S0KJ88"/>
<evidence type="ECO:0000313" key="8">
    <source>
        <dbReference type="EMBL" id="RTR31739.1"/>
    </source>
</evidence>
<evidence type="ECO:0000256" key="4">
    <source>
        <dbReference type="ARBA" id="ARBA00022989"/>
    </source>
</evidence>
<dbReference type="Pfam" id="PF01545">
    <property type="entry name" value="Cation_efflux"/>
    <property type="match status" value="1"/>
</dbReference>
<keyword evidence="3" id="KW-0864">Zinc transport</keyword>
<dbReference type="GO" id="GO:0005886">
    <property type="term" value="C:plasma membrane"/>
    <property type="evidence" value="ECO:0007669"/>
    <property type="project" value="TreeGrafter"/>
</dbReference>
<keyword evidence="4 6" id="KW-1133">Transmembrane helix</keyword>
<dbReference type="InterPro" id="IPR002524">
    <property type="entry name" value="Cation_efflux"/>
</dbReference>
<evidence type="ECO:0000256" key="5">
    <source>
        <dbReference type="ARBA" id="ARBA00023136"/>
    </source>
</evidence>
<evidence type="ECO:0000256" key="6">
    <source>
        <dbReference type="SAM" id="Phobius"/>
    </source>
</evidence>
<dbReference type="Proteomes" id="UP000282060">
    <property type="component" value="Unassembled WGS sequence"/>
</dbReference>
<feature type="transmembrane region" description="Helical" evidence="6">
    <location>
        <begin position="46"/>
        <end position="62"/>
    </location>
</feature>
<feature type="transmembrane region" description="Helical" evidence="6">
    <location>
        <begin position="159"/>
        <end position="177"/>
    </location>
</feature>
<dbReference type="OrthoDB" id="9809646at2"/>
<keyword evidence="2 6" id="KW-0812">Transmembrane</keyword>
<dbReference type="PANTHER" id="PTHR11562:SF17">
    <property type="entry name" value="RE54080P-RELATED"/>
    <property type="match status" value="1"/>
</dbReference>
<accession>A0A3S0KJ88</accession>
<comment type="subcellular location">
    <subcellularLocation>
        <location evidence="1">Membrane</location>
        <topology evidence="1">Multi-pass membrane protein</topology>
    </subcellularLocation>
</comment>
<protein>
    <submittedName>
        <fullName evidence="8">Cation transporter</fullName>
    </submittedName>
</protein>
<name>A0A3S0KJ88_9GAMM</name>
<dbReference type="EMBL" id="RXNV01000005">
    <property type="protein sequence ID" value="RTR31739.1"/>
    <property type="molecule type" value="Genomic_DNA"/>
</dbReference>
<keyword evidence="3" id="KW-0813">Transport</keyword>
<dbReference type="SUPFAM" id="SSF161111">
    <property type="entry name" value="Cation efflux protein transmembrane domain-like"/>
    <property type="match status" value="1"/>
</dbReference>
<keyword evidence="3" id="KW-0406">Ion transport</keyword>
<evidence type="ECO:0000256" key="1">
    <source>
        <dbReference type="ARBA" id="ARBA00004141"/>
    </source>
</evidence>
<sequence>MAHAHAHDFESNSKKLYIAILINVILTLFQIVGGIMAGSLSLLADALHNFSDAGAIIIAVIARRIGNKPASSRMTFGYKRAEIIGTLINSVSLIAVGIYLVAESINRYFNPQPVDGWIVFAVAGIALIIDIATALLTYSSGAKDNLNIRAAFIHNVSDAMASVAVIIAGILIIYFQWYVVDLITTAIISIYVIYHGAILLRKAILILMEATPEEIDIDKIKAEICKLEPIELIEHVHVWEISDKRYMFTANLILVDKSRSETALQLVKRCLASEFNIEHTTLEVIDKTQDNGQCV</sequence>
<dbReference type="InterPro" id="IPR058533">
    <property type="entry name" value="Cation_efflux_TM"/>
</dbReference>
<feature type="transmembrane region" description="Helical" evidence="6">
    <location>
        <begin position="83"/>
        <end position="102"/>
    </location>
</feature>
<feature type="domain" description="Cation efflux protein transmembrane" evidence="7">
    <location>
        <begin position="16"/>
        <end position="208"/>
    </location>
</feature>
<gene>
    <name evidence="8" type="ORF">EKG39_13585</name>
</gene>
<evidence type="ECO:0000256" key="2">
    <source>
        <dbReference type="ARBA" id="ARBA00022692"/>
    </source>
</evidence>
<feature type="transmembrane region" description="Helical" evidence="6">
    <location>
        <begin position="183"/>
        <end position="200"/>
    </location>
</feature>
<dbReference type="GO" id="GO:0005385">
    <property type="term" value="F:zinc ion transmembrane transporter activity"/>
    <property type="evidence" value="ECO:0007669"/>
    <property type="project" value="TreeGrafter"/>
</dbReference>
<organism evidence="8 9">
    <name type="scientific">Shewanella atlantica</name>
    <dbReference type="NCBI Taxonomy" id="271099"/>
    <lineage>
        <taxon>Bacteria</taxon>
        <taxon>Pseudomonadati</taxon>
        <taxon>Pseudomonadota</taxon>
        <taxon>Gammaproteobacteria</taxon>
        <taxon>Alteromonadales</taxon>
        <taxon>Shewanellaceae</taxon>
        <taxon>Shewanella</taxon>
    </lineage>
</organism>
<dbReference type="InterPro" id="IPR050681">
    <property type="entry name" value="CDF/SLC30A"/>
</dbReference>
<feature type="transmembrane region" description="Helical" evidence="6">
    <location>
        <begin position="16"/>
        <end position="40"/>
    </location>
</feature>